<protein>
    <recommendedName>
        <fullName evidence="1">DSBA-like thioredoxin domain-containing protein</fullName>
    </recommendedName>
</protein>
<gene>
    <name evidence="2" type="ORF">MNBD_GAMMA08-2652</name>
</gene>
<dbReference type="InterPro" id="IPR036249">
    <property type="entry name" value="Thioredoxin-like_sf"/>
</dbReference>
<dbReference type="AlphaFoldDB" id="A0A3B0X5Z6"/>
<name>A0A3B0X5Z6_9ZZZZ</name>
<dbReference type="PANTHER" id="PTHR13887:SF41">
    <property type="entry name" value="THIOREDOXIN SUPERFAMILY PROTEIN"/>
    <property type="match status" value="1"/>
</dbReference>
<sequence>MKKPELKISILSDYICPFCFIGHLRLDALREIYDLKINWCFIEIHPETPAEGHSVKMLNYSEATWDELTKNLYQLAEEEGITLCEQTITTNSRKALLLSQAAKSLGADVFYPLHEQLFNDYYVKGKNIGSESVLREIAKENNIPEELIEQAWSDEFANGPADSVPASLLPYLQYAGALKVKSVPSFIIGDQVLSGVITRKKLLDAAKKNAVIS</sequence>
<dbReference type="SUPFAM" id="SSF52833">
    <property type="entry name" value="Thioredoxin-like"/>
    <property type="match status" value="1"/>
</dbReference>
<evidence type="ECO:0000313" key="2">
    <source>
        <dbReference type="EMBL" id="VAW58317.1"/>
    </source>
</evidence>
<dbReference type="InterPro" id="IPR001853">
    <property type="entry name" value="DSBA-like_thioredoxin_dom"/>
</dbReference>
<dbReference type="PANTHER" id="PTHR13887">
    <property type="entry name" value="GLUTATHIONE S-TRANSFERASE KAPPA"/>
    <property type="match status" value="1"/>
</dbReference>
<organism evidence="2">
    <name type="scientific">hydrothermal vent metagenome</name>
    <dbReference type="NCBI Taxonomy" id="652676"/>
    <lineage>
        <taxon>unclassified sequences</taxon>
        <taxon>metagenomes</taxon>
        <taxon>ecological metagenomes</taxon>
    </lineage>
</organism>
<accession>A0A3B0X5Z6</accession>
<evidence type="ECO:0000259" key="1">
    <source>
        <dbReference type="Pfam" id="PF01323"/>
    </source>
</evidence>
<dbReference type="EMBL" id="UOFH01000006">
    <property type="protein sequence ID" value="VAW58317.1"/>
    <property type="molecule type" value="Genomic_DNA"/>
</dbReference>
<proteinExistence type="predicted"/>
<dbReference type="Gene3D" id="3.40.30.10">
    <property type="entry name" value="Glutaredoxin"/>
    <property type="match status" value="1"/>
</dbReference>
<feature type="domain" description="DSBA-like thioredoxin" evidence="1">
    <location>
        <begin position="8"/>
        <end position="202"/>
    </location>
</feature>
<dbReference type="GO" id="GO:0016491">
    <property type="term" value="F:oxidoreductase activity"/>
    <property type="evidence" value="ECO:0007669"/>
    <property type="project" value="InterPro"/>
</dbReference>
<reference evidence="2" key="1">
    <citation type="submission" date="2018-06" db="EMBL/GenBank/DDBJ databases">
        <authorList>
            <person name="Zhirakovskaya E."/>
        </authorList>
    </citation>
    <scope>NUCLEOTIDE SEQUENCE</scope>
</reference>
<dbReference type="Pfam" id="PF01323">
    <property type="entry name" value="DSBA"/>
    <property type="match status" value="1"/>
</dbReference>